<comment type="caution">
    <text evidence="1">The sequence shown here is derived from an EMBL/GenBank/DDBJ whole genome shotgun (WGS) entry which is preliminary data.</text>
</comment>
<name>A0A0F9P2S4_9ZZZZ</name>
<dbReference type="AlphaFoldDB" id="A0A0F9P2S4"/>
<gene>
    <name evidence="1" type="ORF">LCGC14_0895760</name>
</gene>
<evidence type="ECO:0000313" key="1">
    <source>
        <dbReference type="EMBL" id="KKN24349.1"/>
    </source>
</evidence>
<proteinExistence type="predicted"/>
<accession>A0A0F9P2S4</accession>
<dbReference type="EMBL" id="LAZR01002889">
    <property type="protein sequence ID" value="KKN24349.1"/>
    <property type="molecule type" value="Genomic_DNA"/>
</dbReference>
<organism evidence="1">
    <name type="scientific">marine sediment metagenome</name>
    <dbReference type="NCBI Taxonomy" id="412755"/>
    <lineage>
        <taxon>unclassified sequences</taxon>
        <taxon>metagenomes</taxon>
        <taxon>ecological metagenomes</taxon>
    </lineage>
</organism>
<protein>
    <submittedName>
        <fullName evidence="1">Uncharacterized protein</fullName>
    </submittedName>
</protein>
<reference evidence="1" key="1">
    <citation type="journal article" date="2015" name="Nature">
        <title>Complex archaea that bridge the gap between prokaryotes and eukaryotes.</title>
        <authorList>
            <person name="Spang A."/>
            <person name="Saw J.H."/>
            <person name="Jorgensen S.L."/>
            <person name="Zaremba-Niedzwiedzka K."/>
            <person name="Martijn J."/>
            <person name="Lind A.E."/>
            <person name="van Eijk R."/>
            <person name="Schleper C."/>
            <person name="Guy L."/>
            <person name="Ettema T.J."/>
        </authorList>
    </citation>
    <scope>NUCLEOTIDE SEQUENCE</scope>
</reference>
<sequence>MSDIYDEINEYRLACCEANEKVCALETENAKLKADLERALRDVDMFEKLAQEQGE</sequence>